<name>B2VWS7_PYRTR</name>
<protein>
    <submittedName>
        <fullName evidence="2">Uncharacterized protein</fullName>
    </submittedName>
</protein>
<organism evidence="2 3">
    <name type="scientific">Pyrenophora tritici-repentis (strain Pt-1C-BFP)</name>
    <name type="common">Wheat tan spot fungus</name>
    <name type="synonym">Drechslera tritici-repentis</name>
    <dbReference type="NCBI Taxonomy" id="426418"/>
    <lineage>
        <taxon>Eukaryota</taxon>
        <taxon>Fungi</taxon>
        <taxon>Dikarya</taxon>
        <taxon>Ascomycota</taxon>
        <taxon>Pezizomycotina</taxon>
        <taxon>Dothideomycetes</taxon>
        <taxon>Pleosporomycetidae</taxon>
        <taxon>Pleosporales</taxon>
        <taxon>Pleosporineae</taxon>
        <taxon>Pleosporaceae</taxon>
        <taxon>Pyrenophora</taxon>
    </lineage>
</organism>
<dbReference type="EMBL" id="DS231615">
    <property type="protein sequence ID" value="EDU41077.1"/>
    <property type="molecule type" value="Genomic_DNA"/>
</dbReference>
<feature type="region of interest" description="Disordered" evidence="1">
    <location>
        <begin position="1"/>
        <end position="22"/>
    </location>
</feature>
<evidence type="ECO:0000313" key="2">
    <source>
        <dbReference type="EMBL" id="EDU41077.1"/>
    </source>
</evidence>
<evidence type="ECO:0000313" key="3">
    <source>
        <dbReference type="Proteomes" id="UP000001471"/>
    </source>
</evidence>
<reference evidence="3" key="1">
    <citation type="journal article" date="2013" name="G3 (Bethesda)">
        <title>Comparative genomics of a plant-pathogenic fungus, Pyrenophora tritici-repentis, reveals transduplication and the impact of repeat elements on pathogenicity and population divergence.</title>
        <authorList>
            <person name="Manning V.A."/>
            <person name="Pandelova I."/>
            <person name="Dhillon B."/>
            <person name="Wilhelm L.J."/>
            <person name="Goodwin S.B."/>
            <person name="Berlin A.M."/>
            <person name="Figueroa M."/>
            <person name="Freitag M."/>
            <person name="Hane J.K."/>
            <person name="Henrissat B."/>
            <person name="Holman W.H."/>
            <person name="Kodira C.D."/>
            <person name="Martin J."/>
            <person name="Oliver R.P."/>
            <person name="Robbertse B."/>
            <person name="Schackwitz W."/>
            <person name="Schwartz D.C."/>
            <person name="Spatafora J.W."/>
            <person name="Turgeon B.G."/>
            <person name="Yandava C."/>
            <person name="Young S."/>
            <person name="Zhou S."/>
            <person name="Zeng Q."/>
            <person name="Grigoriev I.V."/>
            <person name="Ma L.-J."/>
            <person name="Ciuffetti L.M."/>
        </authorList>
    </citation>
    <scope>NUCLEOTIDE SEQUENCE [LARGE SCALE GENOMIC DNA]</scope>
    <source>
        <strain evidence="3">Pt-1C-BFP</strain>
    </source>
</reference>
<accession>B2VWS7</accession>
<evidence type="ECO:0000256" key="1">
    <source>
        <dbReference type="SAM" id="MobiDB-lite"/>
    </source>
</evidence>
<sequence>MTSPRQSSCNLRPGTFVDSKAGKPADHNLALTVLARLHPALFLASCLQATKRIDRPSEKSRGTQKGSSLTW</sequence>
<dbReference type="AlphaFoldDB" id="B2VWS7"/>
<dbReference type="HOGENOM" id="CLU_2741290_0_0_1"/>
<dbReference type="InParanoid" id="B2VWS7"/>
<feature type="compositionally biased region" description="Polar residues" evidence="1">
    <location>
        <begin position="1"/>
        <end position="10"/>
    </location>
</feature>
<dbReference type="Proteomes" id="UP000001471">
    <property type="component" value="Unassembled WGS sequence"/>
</dbReference>
<gene>
    <name evidence="2" type="ORF">PTRG_01639</name>
</gene>
<proteinExistence type="predicted"/>